<organism evidence="3 4">
    <name type="scientific">Mycobacterium sherrisii</name>
    <dbReference type="NCBI Taxonomy" id="243061"/>
    <lineage>
        <taxon>Bacteria</taxon>
        <taxon>Bacillati</taxon>
        <taxon>Actinomycetota</taxon>
        <taxon>Actinomycetes</taxon>
        <taxon>Mycobacteriales</taxon>
        <taxon>Mycobacteriaceae</taxon>
        <taxon>Mycobacterium</taxon>
        <taxon>Mycobacterium simiae complex</taxon>
    </lineage>
</organism>
<comment type="caution">
    <text evidence="3">The sequence shown here is derived from an EMBL/GenBank/DDBJ whole genome shotgun (WGS) entry which is preliminary data.</text>
</comment>
<evidence type="ECO:0000313" key="4">
    <source>
        <dbReference type="Proteomes" id="UP000094224"/>
    </source>
</evidence>
<name>A0A1E3ST76_9MYCO</name>
<keyword evidence="4" id="KW-1185">Reference proteome</keyword>
<dbReference type="Proteomes" id="UP000094224">
    <property type="component" value="Unassembled WGS sequence"/>
</dbReference>
<reference evidence="4" key="1">
    <citation type="submission" date="2016-09" db="EMBL/GenBank/DDBJ databases">
        <authorList>
            <person name="Greninger A.L."/>
            <person name="Jerome K.R."/>
            <person name="Mcnair B."/>
            <person name="Wallis C."/>
            <person name="Fang F."/>
        </authorList>
    </citation>
    <scope>NUCLEOTIDE SEQUENCE [LARGE SCALE GENOMIC DNA]</scope>
    <source>
        <strain evidence="4">BC1_M4</strain>
    </source>
</reference>
<feature type="transmembrane region" description="Helical" evidence="2">
    <location>
        <begin position="32"/>
        <end position="56"/>
    </location>
</feature>
<keyword evidence="2" id="KW-1133">Transmembrane helix</keyword>
<dbReference type="EMBL" id="MIHC01000023">
    <property type="protein sequence ID" value="ODR05354.1"/>
    <property type="molecule type" value="Genomic_DNA"/>
</dbReference>
<evidence type="ECO:0000256" key="1">
    <source>
        <dbReference type="SAM" id="MobiDB-lite"/>
    </source>
</evidence>
<proteinExistence type="predicted"/>
<gene>
    <name evidence="3" type="ORF">BHQ21_14205</name>
</gene>
<dbReference type="AlphaFoldDB" id="A0A1E3ST76"/>
<feature type="region of interest" description="Disordered" evidence="1">
    <location>
        <begin position="1"/>
        <end position="21"/>
    </location>
</feature>
<keyword evidence="2" id="KW-0472">Membrane</keyword>
<keyword evidence="2" id="KW-0812">Transmembrane</keyword>
<protein>
    <submittedName>
        <fullName evidence="3">Uncharacterized protein</fullName>
    </submittedName>
</protein>
<dbReference type="STRING" id="243061.AWC25_17965"/>
<evidence type="ECO:0000256" key="2">
    <source>
        <dbReference type="SAM" id="Phobius"/>
    </source>
</evidence>
<dbReference type="RefSeq" id="WP_069400932.1">
    <property type="nucleotide sequence ID" value="NZ_MIHC01000023.1"/>
</dbReference>
<accession>A0A1E3ST76</accession>
<sequence>MVAGNLVATNSQKTGVPKRRAAATGTARKARLLATITSNSCRGLVWLIMVLMLLVADNRW</sequence>
<evidence type="ECO:0000313" key="3">
    <source>
        <dbReference type="EMBL" id="ODR05354.1"/>
    </source>
</evidence>